<comment type="caution">
    <text evidence="2">The sequence shown here is derived from an EMBL/GenBank/DDBJ whole genome shotgun (WGS) entry which is preliminary data.</text>
</comment>
<protein>
    <submittedName>
        <fullName evidence="2">Divalent-cation tolerance protein CutA</fullName>
    </submittedName>
</protein>
<dbReference type="Proteomes" id="UP000706039">
    <property type="component" value="Unassembled WGS sequence"/>
</dbReference>
<keyword evidence="3" id="KW-1185">Reference proteome</keyword>
<evidence type="ECO:0000313" key="2">
    <source>
        <dbReference type="EMBL" id="MBY8825672.1"/>
    </source>
</evidence>
<name>A0ABS7PWD7_9SPHN</name>
<organism evidence="2 3">
    <name type="scientific">Sphingomonas colocasiae</name>
    <dbReference type="NCBI Taxonomy" id="1848973"/>
    <lineage>
        <taxon>Bacteria</taxon>
        <taxon>Pseudomonadati</taxon>
        <taxon>Pseudomonadota</taxon>
        <taxon>Alphaproteobacteria</taxon>
        <taxon>Sphingomonadales</taxon>
        <taxon>Sphingomonadaceae</taxon>
        <taxon>Sphingomonas</taxon>
    </lineage>
</organism>
<dbReference type="InterPro" id="IPR015867">
    <property type="entry name" value="N-reg_PII/ATP_PRibTrfase_C"/>
</dbReference>
<dbReference type="PANTHER" id="PTHR23419:SF8">
    <property type="entry name" value="FI09726P"/>
    <property type="match status" value="1"/>
</dbReference>
<dbReference type="SUPFAM" id="SSF54913">
    <property type="entry name" value="GlnB-like"/>
    <property type="match status" value="1"/>
</dbReference>
<dbReference type="PANTHER" id="PTHR23419">
    <property type="entry name" value="DIVALENT CATION TOLERANCE CUTA-RELATED"/>
    <property type="match status" value="1"/>
</dbReference>
<comment type="similarity">
    <text evidence="1">Belongs to the CutA family.</text>
</comment>
<reference evidence="2 3" key="1">
    <citation type="submission" date="2021-08" db="EMBL/GenBank/DDBJ databases">
        <authorList>
            <person name="Tuo L."/>
        </authorList>
    </citation>
    <scope>NUCLEOTIDE SEQUENCE [LARGE SCALE GENOMIC DNA]</scope>
    <source>
        <strain evidence="2 3">JCM 31229</strain>
    </source>
</reference>
<dbReference type="InterPro" id="IPR011322">
    <property type="entry name" value="N-reg_PII-like_a/b"/>
</dbReference>
<accession>A0ABS7PWD7</accession>
<sequence length="116" mass="12691">MGTARHRAARGVTVATVYAVFGSAEDAERIGRITVEERLAACVNILAPCRSIYRWQGGIENATEVPALFKTRETLADRLIARIAALHDYDVPAAIAWPTSAAFAPYRDWIMAETAD</sequence>
<proteinExistence type="inferred from homology"/>
<evidence type="ECO:0000256" key="1">
    <source>
        <dbReference type="ARBA" id="ARBA00010169"/>
    </source>
</evidence>
<dbReference type="EMBL" id="JAINVV010000013">
    <property type="protein sequence ID" value="MBY8825672.1"/>
    <property type="molecule type" value="Genomic_DNA"/>
</dbReference>
<dbReference type="InterPro" id="IPR004323">
    <property type="entry name" value="Ion_tolerance_CutA"/>
</dbReference>
<evidence type="ECO:0000313" key="3">
    <source>
        <dbReference type="Proteomes" id="UP000706039"/>
    </source>
</evidence>
<gene>
    <name evidence="2" type="ORF">K7G82_25445</name>
</gene>
<dbReference type="Pfam" id="PF03091">
    <property type="entry name" value="CutA1"/>
    <property type="match status" value="1"/>
</dbReference>
<dbReference type="Gene3D" id="3.30.70.120">
    <property type="match status" value="1"/>
</dbReference>